<evidence type="ECO:0000313" key="14">
    <source>
        <dbReference type="EMBL" id="AEM42410.1"/>
    </source>
</evidence>
<evidence type="ECO:0000256" key="10">
    <source>
        <dbReference type="ARBA" id="ARBA00022989"/>
    </source>
</evidence>
<evidence type="ECO:0000256" key="12">
    <source>
        <dbReference type="SAM" id="Phobius"/>
    </source>
</evidence>
<dbReference type="RefSeq" id="WP_013383063.1">
    <property type="nucleotide sequence ID" value="NC_017384.1"/>
</dbReference>
<evidence type="ECO:0000256" key="4">
    <source>
        <dbReference type="ARBA" id="ARBA00020585"/>
    </source>
</evidence>
<keyword evidence="9 12" id="KW-0812">Transmembrane</keyword>
<proteinExistence type="inferred from homology"/>
<dbReference type="PATRIC" id="fig|759362.5.peg.2684"/>
<dbReference type="GO" id="GO:0005886">
    <property type="term" value="C:plasma membrane"/>
    <property type="evidence" value="ECO:0007669"/>
    <property type="project" value="UniProtKB-SubCell"/>
</dbReference>
<accession>F9Y8C4</accession>
<dbReference type="InterPro" id="IPR001173">
    <property type="entry name" value="Glyco_trans_2-like"/>
</dbReference>
<dbReference type="NCBIfam" id="NF003958">
    <property type="entry name" value="PRK05454.2-1"/>
    <property type="match status" value="1"/>
</dbReference>
<keyword evidence="15" id="KW-1185">Reference proteome</keyword>
<keyword evidence="10 12" id="KW-1133">Transmembrane helix</keyword>
<dbReference type="EMBL" id="CP002018">
    <property type="protein sequence ID" value="AEM42410.1"/>
    <property type="molecule type" value="Genomic_DNA"/>
</dbReference>
<feature type="transmembrane region" description="Helical" evidence="12">
    <location>
        <begin position="361"/>
        <end position="382"/>
    </location>
</feature>
<dbReference type="PANTHER" id="PTHR43867">
    <property type="entry name" value="CELLULOSE SYNTHASE CATALYTIC SUBUNIT A [UDP-FORMING]"/>
    <property type="match status" value="1"/>
</dbReference>
<dbReference type="InterPro" id="IPR029044">
    <property type="entry name" value="Nucleotide-diphossugar_trans"/>
</dbReference>
<dbReference type="Proteomes" id="UP000000692">
    <property type="component" value="Chromosome"/>
</dbReference>
<evidence type="ECO:0000313" key="15">
    <source>
        <dbReference type="Proteomes" id="UP000000692"/>
    </source>
</evidence>
<evidence type="ECO:0000256" key="2">
    <source>
        <dbReference type="ARBA" id="ARBA00005001"/>
    </source>
</evidence>
<evidence type="ECO:0000256" key="11">
    <source>
        <dbReference type="ARBA" id="ARBA00023136"/>
    </source>
</evidence>
<dbReference type="PANTHER" id="PTHR43867:SF5">
    <property type="entry name" value="GLUCANS BIOSYNTHESIS GLUCOSYLTRANSFERASE H"/>
    <property type="match status" value="1"/>
</dbReference>
<evidence type="ECO:0000256" key="9">
    <source>
        <dbReference type="ARBA" id="ARBA00022692"/>
    </source>
</evidence>
<feature type="transmembrane region" description="Helical" evidence="12">
    <location>
        <begin position="409"/>
        <end position="429"/>
    </location>
</feature>
<protein>
    <recommendedName>
        <fullName evidence="4">Glucans biosynthesis glucosyltransferase H</fullName>
    </recommendedName>
</protein>
<keyword evidence="8 14" id="KW-0808">Transferase</keyword>
<feature type="transmembrane region" description="Helical" evidence="12">
    <location>
        <begin position="526"/>
        <end position="544"/>
    </location>
</feature>
<dbReference type="Gene3D" id="3.90.550.10">
    <property type="entry name" value="Spore Coat Polysaccharide Biosynthesis Protein SpsA, Chain A"/>
    <property type="match status" value="1"/>
</dbReference>
<gene>
    <name evidence="14" type="primary">opgH</name>
    <name evidence="14" type="ordered locus">KVU_2571</name>
</gene>
<dbReference type="Pfam" id="PF13632">
    <property type="entry name" value="Glyco_trans_2_3"/>
    <property type="match status" value="1"/>
</dbReference>
<evidence type="ECO:0000256" key="8">
    <source>
        <dbReference type="ARBA" id="ARBA00022679"/>
    </source>
</evidence>
<sequence length="581" mass="63219">MDAFRLWLLAAGRGFQILAALVAGGGGFYLFLQFGASDGIDAFDILRAGLIFISTAWLAIGASGAFLGLLTRAPKQPETSGPLSTRTVVLMPMYNEDPRETFARLAAMDESLQATGYGASFDIAILSDTRDDARAAQEWVWFHHLLDVRGGHGRMFYRRRDENSGKKAGNIESFIATSGAAYDFAVILDADSLMEGETIVALARRMEAAPDMGLIQTLPQIVNAKSRFGRGQQFAAAFHSPVFARGQAMLQGRTGPFWGHNAITRVNAFAESCGLPVLPGKAPFGGHILSHDYVEAALLARNNWTVRLDDDLGGSYEEGPENIVDHAKRDRRWCQGNLQHSKLILAPGLKGWSRFTFLQGILAYISPLFWLAFIIASILAPLTATNQPNYYPNEYWQFPVLPPDQTSKAIGLAVGVIGLLIMPKMLVWLKAALTGRTRGFGGAGLAGLSALAELLSSSLMAPVFLMYQTRSVIQVLMGRDGGWPPNNRGDGRLNLRDAWAASNWISLTGIVGLIAAIWLTPALVPWLLPVGLPMIAAPLIIMWSSRPSRTALFSVPQERAQPPIVTRHQAICDEWAAHPAQ</sequence>
<comment type="similarity">
    <text evidence="3">Belongs to the glycosyltransferase 2 family. OpgH subfamily.</text>
</comment>
<comment type="subcellular location">
    <subcellularLocation>
        <location evidence="1">Cell inner membrane</location>
        <topology evidence="1">Multi-pass membrane protein</topology>
    </subcellularLocation>
</comment>
<feature type="domain" description="Glycosyltransferase 2-like" evidence="13">
    <location>
        <begin position="186"/>
        <end position="380"/>
    </location>
</feature>
<dbReference type="GO" id="GO:0016758">
    <property type="term" value="F:hexosyltransferase activity"/>
    <property type="evidence" value="ECO:0007669"/>
    <property type="project" value="TreeGrafter"/>
</dbReference>
<evidence type="ECO:0000259" key="13">
    <source>
        <dbReference type="Pfam" id="PF13632"/>
    </source>
</evidence>
<comment type="pathway">
    <text evidence="2">Glycan metabolism; osmoregulated periplasmic glucan (OPG) biosynthesis.</text>
</comment>
<feature type="transmembrane region" description="Helical" evidence="12">
    <location>
        <begin position="498"/>
        <end position="520"/>
    </location>
</feature>
<evidence type="ECO:0000256" key="1">
    <source>
        <dbReference type="ARBA" id="ARBA00004429"/>
    </source>
</evidence>
<keyword evidence="5" id="KW-1003">Cell membrane</keyword>
<keyword evidence="6" id="KW-0997">Cell inner membrane</keyword>
<evidence type="ECO:0000256" key="5">
    <source>
        <dbReference type="ARBA" id="ARBA00022475"/>
    </source>
</evidence>
<dbReference type="NCBIfam" id="NF003962">
    <property type="entry name" value="PRK05454.2-5"/>
    <property type="match status" value="1"/>
</dbReference>
<dbReference type="InterPro" id="IPR050321">
    <property type="entry name" value="Glycosyltr_2/OpgH_subfam"/>
</dbReference>
<dbReference type="eggNOG" id="COG2943">
    <property type="taxonomic scope" value="Bacteria"/>
</dbReference>
<name>F9Y8C4_KETVW</name>
<feature type="transmembrane region" description="Helical" evidence="12">
    <location>
        <begin position="7"/>
        <end position="30"/>
    </location>
</feature>
<keyword evidence="11 12" id="KW-0472">Membrane</keyword>
<dbReference type="NCBIfam" id="NF003959">
    <property type="entry name" value="PRK05454.2-2"/>
    <property type="match status" value="1"/>
</dbReference>
<organism evidence="14 15">
    <name type="scientific">Ketogulonicigenium vulgare (strain WSH-001)</name>
    <dbReference type="NCBI Taxonomy" id="759362"/>
    <lineage>
        <taxon>Bacteria</taxon>
        <taxon>Pseudomonadati</taxon>
        <taxon>Pseudomonadota</taxon>
        <taxon>Alphaproteobacteria</taxon>
        <taxon>Rhodobacterales</taxon>
        <taxon>Roseobacteraceae</taxon>
        <taxon>Ketogulonicigenium</taxon>
    </lineage>
</organism>
<dbReference type="OrthoDB" id="9775281at2"/>
<reference evidence="14 15" key="1">
    <citation type="journal article" date="2011" name="J. Bacteriol.">
        <title>Complete genome sequence of the industrial strain Ketogulonicigenium vulgare WSH-001.</title>
        <authorList>
            <person name="Liu L."/>
            <person name="Li Y."/>
            <person name="Zhang J."/>
            <person name="Zhou Z."/>
            <person name="Liu J."/>
            <person name="Li X."/>
            <person name="Zhou J."/>
            <person name="Du G."/>
            <person name="Wang L."/>
            <person name="Chen J."/>
        </authorList>
    </citation>
    <scope>NUCLEOTIDE SEQUENCE [LARGE SCALE GENOMIC DNA]</scope>
    <source>
        <strain evidence="14 15">WSH-001</strain>
    </source>
</reference>
<evidence type="ECO:0000256" key="7">
    <source>
        <dbReference type="ARBA" id="ARBA00022676"/>
    </source>
</evidence>
<feature type="transmembrane region" description="Helical" evidence="12">
    <location>
        <begin position="50"/>
        <end position="70"/>
    </location>
</feature>
<evidence type="ECO:0000256" key="3">
    <source>
        <dbReference type="ARBA" id="ARBA00009337"/>
    </source>
</evidence>
<keyword evidence="7 14" id="KW-0328">Glycosyltransferase</keyword>
<dbReference type="KEGG" id="kvl:KVU_2571"/>
<dbReference type="AlphaFoldDB" id="F9Y8C4"/>
<dbReference type="SUPFAM" id="SSF53448">
    <property type="entry name" value="Nucleotide-diphospho-sugar transferases"/>
    <property type="match status" value="1"/>
</dbReference>
<evidence type="ECO:0000256" key="6">
    <source>
        <dbReference type="ARBA" id="ARBA00022519"/>
    </source>
</evidence>
<dbReference type="HOGENOM" id="CLU_015730_1_0_5"/>